<protein>
    <recommendedName>
        <fullName evidence="3">Radical SAM protein</fullName>
    </recommendedName>
</protein>
<organism evidence="1 2">
    <name type="scientific">Thermus thermamylovorans</name>
    <dbReference type="NCBI Taxonomy" id="2509362"/>
    <lineage>
        <taxon>Bacteria</taxon>
        <taxon>Thermotogati</taxon>
        <taxon>Deinococcota</taxon>
        <taxon>Deinococci</taxon>
        <taxon>Thermales</taxon>
        <taxon>Thermaceae</taxon>
        <taxon>Thermus</taxon>
    </lineage>
</organism>
<proteinExistence type="predicted"/>
<name>A0A4Q9B5H9_9DEIN</name>
<dbReference type="EMBL" id="SIJL01000009">
    <property type="protein sequence ID" value="TBH20045.1"/>
    <property type="molecule type" value="Genomic_DNA"/>
</dbReference>
<dbReference type="Proteomes" id="UP000292858">
    <property type="component" value="Unassembled WGS sequence"/>
</dbReference>
<reference evidence="1 2" key="1">
    <citation type="submission" date="2019-02" db="EMBL/GenBank/DDBJ databases">
        <title>Thermus sp. a novel from hot spring.</title>
        <authorList>
            <person name="Zhao Z."/>
        </authorList>
    </citation>
    <scope>NUCLEOTIDE SEQUENCE [LARGE SCALE GENOMIC DNA]</scope>
    <source>
        <strain evidence="1 2">CFH 72773T</strain>
    </source>
</reference>
<keyword evidence="2" id="KW-1185">Reference proteome</keyword>
<evidence type="ECO:0000313" key="2">
    <source>
        <dbReference type="Proteomes" id="UP000292858"/>
    </source>
</evidence>
<evidence type="ECO:0008006" key="3">
    <source>
        <dbReference type="Google" id="ProtNLM"/>
    </source>
</evidence>
<gene>
    <name evidence="1" type="ORF">ETP66_07830</name>
</gene>
<dbReference type="AlphaFoldDB" id="A0A4Q9B5H9"/>
<comment type="caution">
    <text evidence="1">The sequence shown here is derived from an EMBL/GenBank/DDBJ whole genome shotgun (WGS) entry which is preliminary data.</text>
</comment>
<sequence>MVAGVPTEVHGDGRFVLRGHLPVSLRAYGEACLKERAAALESLAGCDLCPRECRVDRGQGVGVCRVGR</sequence>
<accession>A0A4Q9B5H9</accession>
<evidence type="ECO:0000313" key="1">
    <source>
        <dbReference type="EMBL" id="TBH20045.1"/>
    </source>
</evidence>